<comment type="catalytic activity">
    <reaction evidence="1">
        <text>(4aS,6R)-4a-hydroxy-L-erythro-5,6,7,8-tetrahydrobiopterin = (6R)-L-erythro-6,7-dihydrobiopterin + H2O</text>
        <dbReference type="Rhea" id="RHEA:11920"/>
        <dbReference type="ChEBI" id="CHEBI:15377"/>
        <dbReference type="ChEBI" id="CHEBI:15642"/>
        <dbReference type="ChEBI" id="CHEBI:43120"/>
        <dbReference type="EC" id="4.2.1.96"/>
    </reaction>
</comment>
<dbReference type="OrthoDB" id="15077at2"/>
<protein>
    <recommendedName>
        <fullName evidence="4">Putative pterin-4-alpha-carbinolamine dehydratase</fullName>
        <ecNumber evidence="3">4.2.1.96</ecNumber>
    </recommendedName>
</protein>
<dbReference type="PANTHER" id="PTHR12599:SF0">
    <property type="entry name" value="PTERIN-4-ALPHA-CARBINOLAMINE DEHYDRATASE"/>
    <property type="match status" value="1"/>
</dbReference>
<comment type="similarity">
    <text evidence="2">Belongs to the pterin-4-alpha-carbinolamine dehydratase family.</text>
</comment>
<dbReference type="CDD" id="cd00488">
    <property type="entry name" value="PCD_DCoH"/>
    <property type="match status" value="1"/>
</dbReference>
<comment type="caution">
    <text evidence="7">The sequence shown here is derived from an EMBL/GenBank/DDBJ whole genome shotgun (WGS) entry which is preliminary data.</text>
</comment>
<evidence type="ECO:0000256" key="1">
    <source>
        <dbReference type="ARBA" id="ARBA00001554"/>
    </source>
</evidence>
<proteinExistence type="inferred from homology"/>
<dbReference type="PANTHER" id="PTHR12599">
    <property type="entry name" value="PTERIN-4-ALPHA-CARBINOLAMINE DEHYDRATASE"/>
    <property type="match status" value="1"/>
</dbReference>
<dbReference type="Pfam" id="PF01329">
    <property type="entry name" value="Pterin_4a"/>
    <property type="match status" value="1"/>
</dbReference>
<dbReference type="InterPro" id="IPR036428">
    <property type="entry name" value="PCD_sf"/>
</dbReference>
<dbReference type="EC" id="4.2.1.96" evidence="3"/>
<keyword evidence="5" id="KW-0456">Lyase</keyword>
<dbReference type="RefSeq" id="WP_127047918.1">
    <property type="nucleotide sequence ID" value="NZ_RZGZ01000002.1"/>
</dbReference>
<dbReference type="SUPFAM" id="SSF55248">
    <property type="entry name" value="PCD-like"/>
    <property type="match status" value="1"/>
</dbReference>
<organism evidence="7 8">
    <name type="scientific">Labedella endophytica</name>
    <dbReference type="NCBI Taxonomy" id="1523160"/>
    <lineage>
        <taxon>Bacteria</taxon>
        <taxon>Bacillati</taxon>
        <taxon>Actinomycetota</taxon>
        <taxon>Actinomycetes</taxon>
        <taxon>Micrococcales</taxon>
        <taxon>Microbacteriaceae</taxon>
        <taxon>Labedella</taxon>
    </lineage>
</organism>
<accession>A0A3S0XZX6</accession>
<evidence type="ECO:0000256" key="5">
    <source>
        <dbReference type="ARBA" id="ARBA00023239"/>
    </source>
</evidence>
<gene>
    <name evidence="7" type="ORF">ELQ94_05235</name>
</gene>
<feature type="region of interest" description="Disordered" evidence="6">
    <location>
        <begin position="1"/>
        <end position="23"/>
    </location>
</feature>
<dbReference type="Proteomes" id="UP000274909">
    <property type="component" value="Unassembled WGS sequence"/>
</dbReference>
<evidence type="ECO:0000256" key="2">
    <source>
        <dbReference type="ARBA" id="ARBA00006472"/>
    </source>
</evidence>
<keyword evidence="8" id="KW-1185">Reference proteome</keyword>
<evidence type="ECO:0000256" key="6">
    <source>
        <dbReference type="SAM" id="MobiDB-lite"/>
    </source>
</evidence>
<dbReference type="Gene3D" id="3.30.1360.20">
    <property type="entry name" value="Transcriptional coactivator/pterin dehydratase"/>
    <property type="match status" value="1"/>
</dbReference>
<evidence type="ECO:0000313" key="8">
    <source>
        <dbReference type="Proteomes" id="UP000274909"/>
    </source>
</evidence>
<dbReference type="GO" id="GO:0008124">
    <property type="term" value="F:4-alpha-hydroxytetrahydrobiopterin dehydratase activity"/>
    <property type="evidence" value="ECO:0007669"/>
    <property type="project" value="UniProtKB-EC"/>
</dbReference>
<dbReference type="EMBL" id="RZGZ01000002">
    <property type="protein sequence ID" value="RUR00946.1"/>
    <property type="molecule type" value="Genomic_DNA"/>
</dbReference>
<dbReference type="InterPro" id="IPR001533">
    <property type="entry name" value="Pterin_deHydtase"/>
</dbReference>
<dbReference type="GO" id="GO:0006729">
    <property type="term" value="P:tetrahydrobiopterin biosynthetic process"/>
    <property type="evidence" value="ECO:0007669"/>
    <property type="project" value="InterPro"/>
</dbReference>
<dbReference type="AlphaFoldDB" id="A0A3S0XZX6"/>
<evidence type="ECO:0000313" key="7">
    <source>
        <dbReference type="EMBL" id="RUR00946.1"/>
    </source>
</evidence>
<name>A0A3S0XZX6_9MICO</name>
<evidence type="ECO:0000256" key="3">
    <source>
        <dbReference type="ARBA" id="ARBA00013252"/>
    </source>
</evidence>
<reference evidence="7 8" key="1">
    <citation type="submission" date="2018-12" db="EMBL/GenBank/DDBJ databases">
        <authorList>
            <person name="Li F."/>
        </authorList>
    </citation>
    <scope>NUCLEOTIDE SEQUENCE [LARGE SCALE GENOMIC DNA]</scope>
    <source>
        <strain evidence="7 8">EGI 6500705</strain>
    </source>
</reference>
<sequence>MGDSTETDTISAEEFSATADVSEWHPADGTATAVFRTGSFARGVDFVDLIGELADAADHHPDVDLRYPSVTVRLSSHDIGGLSRRDAALARAISDAARSLGVEAETDEG</sequence>
<evidence type="ECO:0000256" key="4">
    <source>
        <dbReference type="ARBA" id="ARBA00021735"/>
    </source>
</evidence>